<comment type="caution">
    <text evidence="2">The sequence shown here is derived from an EMBL/GenBank/DDBJ whole genome shotgun (WGS) entry which is preliminary data.</text>
</comment>
<feature type="non-terminal residue" evidence="2">
    <location>
        <position position="1"/>
    </location>
</feature>
<proteinExistence type="predicted"/>
<protein>
    <submittedName>
        <fullName evidence="2">Uncharacterized protein</fullName>
    </submittedName>
</protein>
<evidence type="ECO:0000313" key="2">
    <source>
        <dbReference type="EMBL" id="GAI79376.1"/>
    </source>
</evidence>
<feature type="region of interest" description="Disordered" evidence="1">
    <location>
        <begin position="1"/>
        <end position="31"/>
    </location>
</feature>
<dbReference type="AlphaFoldDB" id="X1SJN3"/>
<gene>
    <name evidence="2" type="ORF">S12H4_14044</name>
</gene>
<feature type="compositionally biased region" description="Basic and acidic residues" evidence="1">
    <location>
        <begin position="1"/>
        <end position="23"/>
    </location>
</feature>
<dbReference type="EMBL" id="BARW01006685">
    <property type="protein sequence ID" value="GAI79376.1"/>
    <property type="molecule type" value="Genomic_DNA"/>
</dbReference>
<reference evidence="2" key="1">
    <citation type="journal article" date="2014" name="Front. Microbiol.">
        <title>High frequency of phylogenetically diverse reductive dehalogenase-homologous genes in deep subseafloor sedimentary metagenomes.</title>
        <authorList>
            <person name="Kawai M."/>
            <person name="Futagami T."/>
            <person name="Toyoda A."/>
            <person name="Takaki Y."/>
            <person name="Nishi S."/>
            <person name="Hori S."/>
            <person name="Arai W."/>
            <person name="Tsubouchi T."/>
            <person name="Morono Y."/>
            <person name="Uchiyama I."/>
            <person name="Ito T."/>
            <person name="Fujiyama A."/>
            <person name="Inagaki F."/>
            <person name="Takami H."/>
        </authorList>
    </citation>
    <scope>NUCLEOTIDE SEQUENCE</scope>
    <source>
        <strain evidence="2">Expedition CK06-06</strain>
    </source>
</reference>
<accession>X1SJN3</accession>
<organism evidence="2">
    <name type="scientific">marine sediment metagenome</name>
    <dbReference type="NCBI Taxonomy" id="412755"/>
    <lineage>
        <taxon>unclassified sequences</taxon>
        <taxon>metagenomes</taxon>
        <taxon>ecological metagenomes</taxon>
    </lineage>
</organism>
<sequence length="31" mass="3762">HSKEAARINARHEAQEEQIREDMLDFYTEDE</sequence>
<evidence type="ECO:0000256" key="1">
    <source>
        <dbReference type="SAM" id="MobiDB-lite"/>
    </source>
</evidence>
<name>X1SJN3_9ZZZZ</name>